<reference evidence="2" key="1">
    <citation type="submission" date="2021-10" db="EMBL/GenBank/DDBJ databases">
        <title>The complete genome sequence of Leeia sp. TBRC 13508.</title>
        <authorList>
            <person name="Charoenyingcharoen P."/>
            <person name="Yukphan P."/>
        </authorList>
    </citation>
    <scope>NUCLEOTIDE SEQUENCE</scope>
    <source>
        <strain evidence="2">TBRC 13508</strain>
    </source>
</reference>
<evidence type="ECO:0000313" key="2">
    <source>
        <dbReference type="EMBL" id="MCB6182222.1"/>
    </source>
</evidence>
<keyword evidence="3" id="KW-1185">Reference proteome</keyword>
<evidence type="ECO:0000313" key="3">
    <source>
        <dbReference type="Proteomes" id="UP001165395"/>
    </source>
</evidence>
<protein>
    <submittedName>
        <fullName evidence="2">PilZ domain-containing protein</fullName>
    </submittedName>
</protein>
<name>A0ABS8D208_9NEIS</name>
<sequence>MQNNDLFIPLRCSYVVSAPTLKTLQSSNNLQLLKAFAQLSNEIKDHYESNKDEETRIEGKLDLILLLLGQISLQQSPLPIAENIRLGRSGIWIPAPQPTEGTCQISLFLAPSIPLPITFQGQFGQHEQGTQFIQFAPLTDDEDHWLGQLLFKEHRKQLRDQQSK</sequence>
<feature type="domain" description="Cyclic di-GMP receptor atypical PilZ" evidence="1">
    <location>
        <begin position="38"/>
        <end position="160"/>
    </location>
</feature>
<dbReference type="EMBL" id="JAJBZT010000001">
    <property type="protein sequence ID" value="MCB6182222.1"/>
    <property type="molecule type" value="Genomic_DNA"/>
</dbReference>
<proteinExistence type="predicted"/>
<organism evidence="2 3">
    <name type="scientific">Leeia speluncae</name>
    <dbReference type="NCBI Taxonomy" id="2884804"/>
    <lineage>
        <taxon>Bacteria</taxon>
        <taxon>Pseudomonadati</taxon>
        <taxon>Pseudomonadota</taxon>
        <taxon>Betaproteobacteria</taxon>
        <taxon>Neisseriales</taxon>
        <taxon>Leeiaceae</taxon>
        <taxon>Leeia</taxon>
    </lineage>
</organism>
<accession>A0ABS8D208</accession>
<gene>
    <name evidence="2" type="ORF">LIN78_01455</name>
</gene>
<dbReference type="InterPro" id="IPR031800">
    <property type="entry name" value="PilZ_atypical"/>
</dbReference>
<dbReference type="Pfam" id="PF16823">
    <property type="entry name" value="tPilZ"/>
    <property type="match status" value="1"/>
</dbReference>
<evidence type="ECO:0000259" key="1">
    <source>
        <dbReference type="Pfam" id="PF16823"/>
    </source>
</evidence>
<comment type="caution">
    <text evidence="2">The sequence shown here is derived from an EMBL/GenBank/DDBJ whole genome shotgun (WGS) entry which is preliminary data.</text>
</comment>
<dbReference type="RefSeq" id="WP_227177751.1">
    <property type="nucleotide sequence ID" value="NZ_JAJBZT010000001.1"/>
</dbReference>
<dbReference type="Proteomes" id="UP001165395">
    <property type="component" value="Unassembled WGS sequence"/>
</dbReference>